<dbReference type="GO" id="GO:0005549">
    <property type="term" value="F:odorant binding"/>
    <property type="evidence" value="ECO:0007669"/>
    <property type="project" value="InterPro"/>
</dbReference>
<keyword evidence="9 10" id="KW-0807">Transducer</keyword>
<keyword evidence="4 10" id="KW-0812">Transmembrane</keyword>
<organism evidence="11 12">
    <name type="scientific">Dinoponera quadriceps</name>
    <name type="common">South American ant</name>
    <dbReference type="NCBI Taxonomy" id="609295"/>
    <lineage>
        <taxon>Eukaryota</taxon>
        <taxon>Metazoa</taxon>
        <taxon>Ecdysozoa</taxon>
        <taxon>Arthropoda</taxon>
        <taxon>Hexapoda</taxon>
        <taxon>Insecta</taxon>
        <taxon>Pterygota</taxon>
        <taxon>Neoptera</taxon>
        <taxon>Endopterygota</taxon>
        <taxon>Hymenoptera</taxon>
        <taxon>Apocrita</taxon>
        <taxon>Aculeata</taxon>
        <taxon>Formicoidea</taxon>
        <taxon>Formicidae</taxon>
        <taxon>Ponerinae</taxon>
        <taxon>Ponerini</taxon>
        <taxon>Dinoponera</taxon>
    </lineage>
</organism>
<keyword evidence="6 10" id="KW-1133">Transmembrane helix</keyword>
<evidence type="ECO:0000256" key="6">
    <source>
        <dbReference type="ARBA" id="ARBA00022989"/>
    </source>
</evidence>
<evidence type="ECO:0000256" key="9">
    <source>
        <dbReference type="ARBA" id="ARBA00023224"/>
    </source>
</evidence>
<dbReference type="GeneID" id="106744618"/>
<keyword evidence="2" id="KW-1003">Cell membrane</keyword>
<sequence length="437" mass="50266">MSSLQMIQCYPHTVDPVGTVGGRIPVQSSAYFDSVNMQNARNKRAALQNSCYQRDIRYVFKLNTWILGLIGIWPGIGRYASNIAIAFFNFVLIFTAVPSLLHIIYDQKDINLRLKLGGLLSFCLTAMTKYYILTIHRPKILYCIGYVKNDWWQVKFKSDRELMLRYATTGRNLTMTCAFIIYIAGVVFYLILPWCQEYKVDNQTVRPLVFPTYSGFHQSQISPLYEILYLSNCLCGYTMLSVTSGTCGLAALFATHACSQIHIIMTRLEYLLDGKNEKFRNVRQQLTAIVKDHIRIIKFTNVVEEILQEVCLVEFTSCLCVICLLEYYCILDWKANDKLSLVTYFMFFVSFCFNIYILCYIGELLMEKSSQIGLMCYMINWYELPPKIALDLILIIVKSSHPIKISAGRMVDLSLATFGNILKTTLVHLSFLRNLVM</sequence>
<feature type="transmembrane region" description="Helical" evidence="10">
    <location>
        <begin position="310"/>
        <end position="330"/>
    </location>
</feature>
<dbReference type="GO" id="GO:0005886">
    <property type="term" value="C:plasma membrane"/>
    <property type="evidence" value="ECO:0007669"/>
    <property type="project" value="UniProtKB-SubCell"/>
</dbReference>
<comment type="subcellular location">
    <subcellularLocation>
        <location evidence="1 10">Cell membrane</location>
        <topology evidence="1 10">Multi-pass membrane protein</topology>
    </subcellularLocation>
</comment>
<protein>
    <recommendedName>
        <fullName evidence="10">Odorant receptor</fullName>
    </recommendedName>
</protein>
<gene>
    <name evidence="12" type="primary">LOC106744618</name>
</gene>
<accession>A0A6P3X9T1</accession>
<keyword evidence="5 10" id="KW-0552">Olfaction</keyword>
<dbReference type="PANTHER" id="PTHR21137:SF35">
    <property type="entry name" value="ODORANT RECEPTOR 19A-RELATED"/>
    <property type="match status" value="1"/>
</dbReference>
<dbReference type="Pfam" id="PF02949">
    <property type="entry name" value="7tm_6"/>
    <property type="match status" value="1"/>
</dbReference>
<dbReference type="PANTHER" id="PTHR21137">
    <property type="entry name" value="ODORANT RECEPTOR"/>
    <property type="match status" value="1"/>
</dbReference>
<evidence type="ECO:0000256" key="8">
    <source>
        <dbReference type="ARBA" id="ARBA00023170"/>
    </source>
</evidence>
<keyword evidence="11" id="KW-1185">Reference proteome</keyword>
<feature type="transmembrane region" description="Helical" evidence="10">
    <location>
        <begin position="58"/>
        <end position="76"/>
    </location>
</feature>
<feature type="transmembrane region" description="Helical" evidence="10">
    <location>
        <begin position="173"/>
        <end position="192"/>
    </location>
</feature>
<comment type="caution">
    <text evidence="10">Lacks conserved residue(s) required for the propagation of feature annotation.</text>
</comment>
<dbReference type="InterPro" id="IPR004117">
    <property type="entry name" value="7tm6_olfct_rcpt"/>
</dbReference>
<dbReference type="RefSeq" id="XP_014475025.1">
    <property type="nucleotide sequence ID" value="XM_014619539.1"/>
</dbReference>
<comment type="similarity">
    <text evidence="10">Belongs to the insect chemoreceptor superfamily. Heteromeric odorant receptor channel (TC 1.A.69) family.</text>
</comment>
<dbReference type="GO" id="GO:0004984">
    <property type="term" value="F:olfactory receptor activity"/>
    <property type="evidence" value="ECO:0007669"/>
    <property type="project" value="InterPro"/>
</dbReference>
<feature type="transmembrane region" description="Helical" evidence="10">
    <location>
        <begin position="112"/>
        <end position="132"/>
    </location>
</feature>
<keyword evidence="3 10" id="KW-0716">Sensory transduction</keyword>
<evidence type="ECO:0000313" key="12">
    <source>
        <dbReference type="RefSeq" id="XP_014475025.1"/>
    </source>
</evidence>
<proteinExistence type="inferred from homology"/>
<evidence type="ECO:0000256" key="10">
    <source>
        <dbReference type="RuleBase" id="RU351113"/>
    </source>
</evidence>
<feature type="transmembrane region" description="Helical" evidence="10">
    <location>
        <begin position="82"/>
        <end position="105"/>
    </location>
</feature>
<evidence type="ECO:0000256" key="4">
    <source>
        <dbReference type="ARBA" id="ARBA00022692"/>
    </source>
</evidence>
<evidence type="ECO:0000313" key="11">
    <source>
        <dbReference type="Proteomes" id="UP000515204"/>
    </source>
</evidence>
<dbReference type="KEGG" id="dqu:106744618"/>
<dbReference type="GO" id="GO:0007165">
    <property type="term" value="P:signal transduction"/>
    <property type="evidence" value="ECO:0007669"/>
    <property type="project" value="UniProtKB-KW"/>
</dbReference>
<evidence type="ECO:0000256" key="2">
    <source>
        <dbReference type="ARBA" id="ARBA00022475"/>
    </source>
</evidence>
<dbReference type="OrthoDB" id="6617147at2759"/>
<evidence type="ECO:0000256" key="3">
    <source>
        <dbReference type="ARBA" id="ARBA00022606"/>
    </source>
</evidence>
<evidence type="ECO:0000256" key="1">
    <source>
        <dbReference type="ARBA" id="ARBA00004651"/>
    </source>
</evidence>
<keyword evidence="8 10" id="KW-0675">Receptor</keyword>
<dbReference type="AlphaFoldDB" id="A0A6P3X9T1"/>
<dbReference type="Proteomes" id="UP000515204">
    <property type="component" value="Unplaced"/>
</dbReference>
<feature type="transmembrane region" description="Helical" evidence="10">
    <location>
        <begin position="342"/>
        <end position="361"/>
    </location>
</feature>
<keyword evidence="7 10" id="KW-0472">Membrane</keyword>
<evidence type="ECO:0000256" key="7">
    <source>
        <dbReference type="ARBA" id="ARBA00023136"/>
    </source>
</evidence>
<evidence type="ECO:0000256" key="5">
    <source>
        <dbReference type="ARBA" id="ARBA00022725"/>
    </source>
</evidence>
<reference evidence="12" key="1">
    <citation type="submission" date="2025-08" db="UniProtKB">
        <authorList>
            <consortium name="RefSeq"/>
        </authorList>
    </citation>
    <scope>IDENTIFICATION</scope>
</reference>
<name>A0A6P3X9T1_DINQU</name>